<dbReference type="OrthoDB" id="9787096at2"/>
<keyword evidence="11" id="KW-1185">Reference proteome</keyword>
<dbReference type="Gene3D" id="3.90.1150.180">
    <property type="match status" value="1"/>
</dbReference>
<dbReference type="PATRIC" id="fig|1276258.3.peg.518"/>
<dbReference type="KEGG" id="sapi:SAPIS_v1c05120"/>
<organism evidence="10 11">
    <name type="scientific">Spiroplasma apis B31</name>
    <dbReference type="NCBI Taxonomy" id="1276258"/>
    <lineage>
        <taxon>Bacteria</taxon>
        <taxon>Bacillati</taxon>
        <taxon>Mycoplasmatota</taxon>
        <taxon>Mollicutes</taxon>
        <taxon>Entomoplasmatales</taxon>
        <taxon>Spiroplasmataceae</taxon>
        <taxon>Spiroplasma</taxon>
    </lineage>
</organism>
<keyword evidence="6 8" id="KW-0711">Selenium</keyword>
<proteinExistence type="inferred from homology"/>
<dbReference type="STRING" id="1276258.SAPIS_v1c05120"/>
<comment type="subcellular location">
    <subcellularLocation>
        <location evidence="8">Cytoplasm</location>
    </subcellularLocation>
</comment>
<dbReference type="eggNOG" id="COG1921">
    <property type="taxonomic scope" value="Bacteria"/>
</dbReference>
<keyword evidence="5 8" id="KW-0648">Protein biosynthesis</keyword>
<evidence type="ECO:0000256" key="2">
    <source>
        <dbReference type="ARBA" id="ARBA00022490"/>
    </source>
</evidence>
<dbReference type="Proteomes" id="UP000018550">
    <property type="component" value="Chromosome"/>
</dbReference>
<dbReference type="HOGENOM" id="CLU_038142_1_0_14"/>
<evidence type="ECO:0000256" key="5">
    <source>
        <dbReference type="ARBA" id="ARBA00022917"/>
    </source>
</evidence>
<evidence type="ECO:0000256" key="1">
    <source>
        <dbReference type="ARBA" id="ARBA00001933"/>
    </source>
</evidence>
<dbReference type="SUPFAM" id="SSF53383">
    <property type="entry name" value="PLP-dependent transferases"/>
    <property type="match status" value="1"/>
</dbReference>
<dbReference type="Pfam" id="PF03841">
    <property type="entry name" value="SelA"/>
    <property type="match status" value="1"/>
</dbReference>
<comment type="pathway">
    <text evidence="8">Aminoacyl-tRNA biosynthesis; selenocysteinyl-tRNA(Sec) biosynthesis; selenocysteinyl-tRNA(Sec) from L-seryl-tRNA(Sec) (bacterial route): step 1/1.</text>
</comment>
<dbReference type="InterPro" id="IPR015421">
    <property type="entry name" value="PyrdxlP-dep_Trfase_major"/>
</dbReference>
<comment type="function">
    <text evidence="8">Converts seryl-tRNA(Sec) to selenocysteinyl-tRNA(Sec) required for selenoprotein biosynthesis.</text>
</comment>
<keyword evidence="2 8" id="KW-0963">Cytoplasm</keyword>
<dbReference type="AlphaFoldDB" id="V5RI42"/>
<dbReference type="GO" id="GO:0005737">
    <property type="term" value="C:cytoplasm"/>
    <property type="evidence" value="ECO:0007669"/>
    <property type="project" value="UniProtKB-SubCell"/>
</dbReference>
<dbReference type="InterPro" id="IPR018319">
    <property type="entry name" value="SelA-like"/>
</dbReference>
<dbReference type="EC" id="2.9.1.1" evidence="8"/>
<dbReference type="PANTHER" id="PTHR32328:SF0">
    <property type="entry name" value="L-SERYL-TRNA(SEC) SELENIUM TRANSFERASE"/>
    <property type="match status" value="1"/>
</dbReference>
<evidence type="ECO:0000313" key="11">
    <source>
        <dbReference type="Proteomes" id="UP000018550"/>
    </source>
</evidence>
<keyword evidence="3 8" id="KW-0808">Transferase</keyword>
<comment type="catalytic activity">
    <reaction evidence="8">
        <text>L-seryl-tRNA(Sec) + selenophosphate + H(+) = L-selenocysteinyl-tRNA(Sec) + phosphate</text>
        <dbReference type="Rhea" id="RHEA:22728"/>
        <dbReference type="Rhea" id="RHEA-COMP:9742"/>
        <dbReference type="Rhea" id="RHEA-COMP:9743"/>
        <dbReference type="ChEBI" id="CHEBI:15378"/>
        <dbReference type="ChEBI" id="CHEBI:16144"/>
        <dbReference type="ChEBI" id="CHEBI:43474"/>
        <dbReference type="ChEBI" id="CHEBI:78533"/>
        <dbReference type="ChEBI" id="CHEBI:78573"/>
        <dbReference type="EC" id="2.9.1.1"/>
    </reaction>
</comment>
<dbReference type="GO" id="GO:0001717">
    <property type="term" value="P:conversion of seryl-tRNAsec to selenocys-tRNAsec"/>
    <property type="evidence" value="ECO:0007669"/>
    <property type="project" value="UniProtKB-UniRule"/>
</dbReference>
<dbReference type="InterPro" id="IPR004534">
    <property type="entry name" value="SelA_trans"/>
</dbReference>
<keyword evidence="4 8" id="KW-0663">Pyridoxal phosphate</keyword>
<dbReference type="GO" id="GO:0004125">
    <property type="term" value="F:L-seryl-tRNA(Sec) selenium transferase activity"/>
    <property type="evidence" value="ECO:0007669"/>
    <property type="project" value="UniProtKB-UniRule"/>
</dbReference>
<evidence type="ECO:0000256" key="4">
    <source>
        <dbReference type="ARBA" id="ARBA00022898"/>
    </source>
</evidence>
<comment type="cofactor">
    <cofactor evidence="1 8 9">
        <name>pyridoxal 5'-phosphate</name>
        <dbReference type="ChEBI" id="CHEBI:597326"/>
    </cofactor>
</comment>
<reference evidence="10 11" key="1">
    <citation type="journal article" date="2014" name="Genome Announc.">
        <title>Complete Genome Sequence of Spiroplasma apis B31T (ATCC 33834), a Bacterium Associated with May Disease of Honeybees (Apis mellifera).</title>
        <authorList>
            <person name="Ku C."/>
            <person name="Lo W.S."/>
            <person name="Chen L.L."/>
            <person name="Kuo C.H."/>
        </authorList>
    </citation>
    <scope>NUCLEOTIDE SEQUENCE [LARGE SCALE GENOMIC DNA]</scope>
    <source>
        <strain evidence="10">B31</strain>
    </source>
</reference>
<dbReference type="HAMAP" id="MF_00423">
    <property type="entry name" value="SelA"/>
    <property type="match status" value="1"/>
</dbReference>
<evidence type="ECO:0000313" key="10">
    <source>
        <dbReference type="EMBL" id="AHB36357.1"/>
    </source>
</evidence>
<dbReference type="GO" id="GO:0001514">
    <property type="term" value="P:selenocysteine incorporation"/>
    <property type="evidence" value="ECO:0007669"/>
    <property type="project" value="UniProtKB-UniRule"/>
</dbReference>
<dbReference type="PANTHER" id="PTHR32328">
    <property type="entry name" value="L-SERYL-TRNA(SEC) SELENIUM TRANSFERASE"/>
    <property type="match status" value="1"/>
</dbReference>
<dbReference type="EMBL" id="CP006682">
    <property type="protein sequence ID" value="AHB36357.1"/>
    <property type="molecule type" value="Genomic_DNA"/>
</dbReference>
<protein>
    <recommendedName>
        <fullName evidence="8">L-seryl-tRNA(Sec) selenium transferase</fullName>
        <ecNumber evidence="8">2.9.1.1</ecNumber>
    </recommendedName>
    <alternativeName>
        <fullName evidence="8">Selenocysteine synthase</fullName>
        <shortName evidence="8">Sec synthase</shortName>
    </alternativeName>
    <alternativeName>
        <fullName evidence="8">Selenocysteinyl-tRNA(Sec) synthase</fullName>
    </alternativeName>
</protein>
<dbReference type="Gene3D" id="3.40.640.10">
    <property type="entry name" value="Type I PLP-dependent aspartate aminotransferase-like (Major domain)"/>
    <property type="match status" value="1"/>
</dbReference>
<dbReference type="InterPro" id="IPR015424">
    <property type="entry name" value="PyrdxlP-dep_Trfase"/>
</dbReference>
<gene>
    <name evidence="8 10" type="primary">selA</name>
    <name evidence="10" type="ORF">SAPIS_v1c05120</name>
</gene>
<dbReference type="UniPathway" id="UPA00906">
    <property type="reaction ID" value="UER00896"/>
</dbReference>
<sequence length="459" mass="51778">MSNLFRAIPSISELLKNEDIKSYPIDEVNKHFLIEESLYELRYNIGTKNISTISYQEIVLEILEKFKNSILFSLRKVINATGVILHTNLGRSILPTSSIKNFIEVNSGYSNIEYNLKTMRRGDRETHLTKILNELTNCEDSCVVNNNAGAVFLVLNTFSKNKKVLVSRGENVEIGGSFRIPDIIKASGAKIVDVGTTNKTYLKDYQTGLLENKTANMILKIHKSNYDIVGFNNSVSAQELASIKNENIILVEDQGSGSLIDLTKYNNKLTKENTVRQSLIDGVDLVLFSGDKLLGSAQAGIIVGKKELISKIKKNQLFRMLRSSKVVISLLEVTLEMYKKEKIAIKTIPTLRMICENINMVKNRVKYFIKLVKNDNFNLTVVETKATIGGGSLPKDIIDSYGVNVEYKNKKINYVYEKLVNLPIPVIGTLHDKKLILDFKTIQVNEIEIIARFLNDAKW</sequence>
<name>V5RI42_SPIAP</name>
<dbReference type="NCBIfam" id="TIGR00474">
    <property type="entry name" value="selA"/>
    <property type="match status" value="1"/>
</dbReference>
<dbReference type="RefSeq" id="WP_023789363.1">
    <property type="nucleotide sequence ID" value="NC_022998.1"/>
</dbReference>
<evidence type="ECO:0000256" key="9">
    <source>
        <dbReference type="PIRSR" id="PIRSR618319-50"/>
    </source>
</evidence>
<evidence type="ECO:0000256" key="8">
    <source>
        <dbReference type="HAMAP-Rule" id="MF_00423"/>
    </source>
</evidence>
<evidence type="ECO:0000256" key="7">
    <source>
        <dbReference type="ARBA" id="ARBA00044507"/>
    </source>
</evidence>
<feature type="modified residue" description="N6-(pyridoxal phosphate)lysine" evidence="8 9">
    <location>
        <position position="292"/>
    </location>
</feature>
<evidence type="ECO:0000256" key="6">
    <source>
        <dbReference type="ARBA" id="ARBA00023266"/>
    </source>
</evidence>
<evidence type="ECO:0000256" key="3">
    <source>
        <dbReference type="ARBA" id="ARBA00022679"/>
    </source>
</evidence>
<accession>V5RI42</accession>
<comment type="similarity">
    <text evidence="7 8">Belongs to the SelA family.</text>
</comment>